<dbReference type="EMBL" id="JABFUD020000007">
    <property type="protein sequence ID" value="KAI5077640.1"/>
    <property type="molecule type" value="Genomic_DNA"/>
</dbReference>
<protein>
    <submittedName>
        <fullName evidence="1">Uncharacterized protein</fullName>
    </submittedName>
</protein>
<gene>
    <name evidence="1" type="ORF">GOP47_0007464</name>
</gene>
<reference evidence="1" key="1">
    <citation type="submission" date="2021-01" db="EMBL/GenBank/DDBJ databases">
        <title>Adiantum capillus-veneris genome.</title>
        <authorList>
            <person name="Fang Y."/>
            <person name="Liao Q."/>
        </authorList>
    </citation>
    <scope>NUCLEOTIDE SEQUENCE</scope>
    <source>
        <strain evidence="1">H3</strain>
        <tissue evidence="1">Leaf</tissue>
    </source>
</reference>
<dbReference type="Proteomes" id="UP000886520">
    <property type="component" value="Chromosome 7"/>
</dbReference>
<name>A0A9D4V0S0_ADICA</name>
<proteinExistence type="predicted"/>
<keyword evidence="2" id="KW-1185">Reference proteome</keyword>
<evidence type="ECO:0000313" key="2">
    <source>
        <dbReference type="Proteomes" id="UP000886520"/>
    </source>
</evidence>
<evidence type="ECO:0000313" key="1">
    <source>
        <dbReference type="EMBL" id="KAI5077640.1"/>
    </source>
</evidence>
<comment type="caution">
    <text evidence="1">The sequence shown here is derived from an EMBL/GenBank/DDBJ whole genome shotgun (WGS) entry which is preliminary data.</text>
</comment>
<organism evidence="1 2">
    <name type="scientific">Adiantum capillus-veneris</name>
    <name type="common">Maidenhair fern</name>
    <dbReference type="NCBI Taxonomy" id="13818"/>
    <lineage>
        <taxon>Eukaryota</taxon>
        <taxon>Viridiplantae</taxon>
        <taxon>Streptophyta</taxon>
        <taxon>Embryophyta</taxon>
        <taxon>Tracheophyta</taxon>
        <taxon>Polypodiopsida</taxon>
        <taxon>Polypodiidae</taxon>
        <taxon>Polypodiales</taxon>
        <taxon>Pteridineae</taxon>
        <taxon>Pteridaceae</taxon>
        <taxon>Vittarioideae</taxon>
        <taxon>Adiantum</taxon>
    </lineage>
</organism>
<accession>A0A9D4V0S0</accession>
<dbReference type="AlphaFoldDB" id="A0A9D4V0S0"/>
<sequence>MDDGSVYTQTKGSKGINNVLDGIQSEITFLSQTKINLVTDGPQMNLLQVSEREAEEVICSKGYFLEPRSVALLMVGELCEIIVHKIVLIDQTFTFINHNREYDFYAD</sequence>